<proteinExistence type="predicted"/>
<organism evidence="1 2">
    <name type="scientific">Acanthoscelides obtectus</name>
    <name type="common">Bean weevil</name>
    <name type="synonym">Bruchus obtectus</name>
    <dbReference type="NCBI Taxonomy" id="200917"/>
    <lineage>
        <taxon>Eukaryota</taxon>
        <taxon>Metazoa</taxon>
        <taxon>Ecdysozoa</taxon>
        <taxon>Arthropoda</taxon>
        <taxon>Hexapoda</taxon>
        <taxon>Insecta</taxon>
        <taxon>Pterygota</taxon>
        <taxon>Neoptera</taxon>
        <taxon>Endopterygota</taxon>
        <taxon>Coleoptera</taxon>
        <taxon>Polyphaga</taxon>
        <taxon>Cucujiformia</taxon>
        <taxon>Chrysomeloidea</taxon>
        <taxon>Chrysomelidae</taxon>
        <taxon>Bruchinae</taxon>
        <taxon>Bruchini</taxon>
        <taxon>Acanthoscelides</taxon>
    </lineage>
</organism>
<protein>
    <submittedName>
        <fullName evidence="1">Uncharacterized protein</fullName>
    </submittedName>
</protein>
<name>A0A9P0K0V5_ACAOB</name>
<keyword evidence="2" id="KW-1185">Reference proteome</keyword>
<dbReference type="Proteomes" id="UP001152888">
    <property type="component" value="Unassembled WGS sequence"/>
</dbReference>
<gene>
    <name evidence="1" type="ORF">ACAOBT_LOCUS5515</name>
</gene>
<reference evidence="1" key="1">
    <citation type="submission" date="2022-03" db="EMBL/GenBank/DDBJ databases">
        <authorList>
            <person name="Sayadi A."/>
        </authorList>
    </citation>
    <scope>NUCLEOTIDE SEQUENCE</scope>
</reference>
<evidence type="ECO:0000313" key="1">
    <source>
        <dbReference type="EMBL" id="CAH1963946.1"/>
    </source>
</evidence>
<evidence type="ECO:0000313" key="2">
    <source>
        <dbReference type="Proteomes" id="UP001152888"/>
    </source>
</evidence>
<sequence length="63" mass="7122">MILLLVSNHTLHVSFYFTKDCLTRLYVLLLAREVLPKSICAEFACEVREVKSSYPSAIIAFSA</sequence>
<comment type="caution">
    <text evidence="1">The sequence shown here is derived from an EMBL/GenBank/DDBJ whole genome shotgun (WGS) entry which is preliminary data.</text>
</comment>
<dbReference type="EMBL" id="CAKOFQ010006712">
    <property type="protein sequence ID" value="CAH1963946.1"/>
    <property type="molecule type" value="Genomic_DNA"/>
</dbReference>
<dbReference type="AlphaFoldDB" id="A0A9P0K0V5"/>
<accession>A0A9P0K0V5</accession>